<dbReference type="InterPro" id="IPR032821">
    <property type="entry name" value="PKS_assoc"/>
</dbReference>
<dbReference type="PANTHER" id="PTHR43775:SF51">
    <property type="entry name" value="INACTIVE PHENOLPHTHIOCEROL SYNTHESIS POLYKETIDE SYNTHASE TYPE I PKS1-RELATED"/>
    <property type="match status" value="1"/>
</dbReference>
<dbReference type="SMART" id="SM00825">
    <property type="entry name" value="PKS_KS"/>
    <property type="match status" value="1"/>
</dbReference>
<protein>
    <submittedName>
        <fullName evidence="9">Type I polyketide synthase</fullName>
    </submittedName>
</protein>
<dbReference type="Pfam" id="PF16197">
    <property type="entry name" value="KAsynt_C_assoc"/>
    <property type="match status" value="1"/>
</dbReference>
<dbReference type="InterPro" id="IPR018201">
    <property type="entry name" value="Ketoacyl_synth_AS"/>
</dbReference>
<dbReference type="InterPro" id="IPR014030">
    <property type="entry name" value="Ketoacyl_synth_N"/>
</dbReference>
<keyword evidence="7" id="KW-0012">Acyltransferase</keyword>
<dbReference type="Proteomes" id="UP001595788">
    <property type="component" value="Unassembled WGS sequence"/>
</dbReference>
<keyword evidence="6" id="KW-0511">Multifunctional enzyme</keyword>
<dbReference type="InterPro" id="IPR016035">
    <property type="entry name" value="Acyl_Trfase/lysoPLipase"/>
</dbReference>
<dbReference type="InterPro" id="IPR014043">
    <property type="entry name" value="Acyl_transferase_dom"/>
</dbReference>
<evidence type="ECO:0000256" key="6">
    <source>
        <dbReference type="ARBA" id="ARBA00023268"/>
    </source>
</evidence>
<name>A0ABV8MBE2_9ACTN</name>
<evidence type="ECO:0000313" key="10">
    <source>
        <dbReference type="Proteomes" id="UP001595788"/>
    </source>
</evidence>
<comment type="cofactor">
    <cofactor evidence="1">
        <name>pantetheine 4'-phosphate</name>
        <dbReference type="ChEBI" id="CHEBI:47942"/>
    </cofactor>
</comment>
<dbReference type="Gene3D" id="3.30.70.3290">
    <property type="match status" value="1"/>
</dbReference>
<dbReference type="Gene3D" id="3.40.47.10">
    <property type="match status" value="1"/>
</dbReference>
<dbReference type="SUPFAM" id="SSF53901">
    <property type="entry name" value="Thiolase-like"/>
    <property type="match status" value="1"/>
</dbReference>
<dbReference type="PANTHER" id="PTHR43775">
    <property type="entry name" value="FATTY ACID SYNTHASE"/>
    <property type="match status" value="1"/>
</dbReference>
<gene>
    <name evidence="9" type="ORF">ACFO0M_13785</name>
</gene>
<feature type="domain" description="Ketosynthase family 3 (KS3)" evidence="8">
    <location>
        <begin position="41"/>
        <end position="467"/>
    </location>
</feature>
<dbReference type="SUPFAM" id="SSF55048">
    <property type="entry name" value="Probable ACP-binding domain of malonyl-CoA ACP transacylase"/>
    <property type="match status" value="1"/>
</dbReference>
<evidence type="ECO:0000259" key="8">
    <source>
        <dbReference type="PROSITE" id="PS52004"/>
    </source>
</evidence>
<evidence type="ECO:0000256" key="2">
    <source>
        <dbReference type="ARBA" id="ARBA00022450"/>
    </source>
</evidence>
<proteinExistence type="predicted"/>
<dbReference type="Pfam" id="PF00698">
    <property type="entry name" value="Acyl_transf_1"/>
    <property type="match status" value="1"/>
</dbReference>
<feature type="non-terminal residue" evidence="9">
    <location>
        <position position="794"/>
    </location>
</feature>
<accession>A0ABV8MBE2</accession>
<evidence type="ECO:0000313" key="9">
    <source>
        <dbReference type="EMBL" id="MFC4147321.1"/>
    </source>
</evidence>
<organism evidence="9 10">
    <name type="scientific">Micromonospora mangrovi</name>
    <dbReference type="NCBI Taxonomy" id="1182597"/>
    <lineage>
        <taxon>Bacteria</taxon>
        <taxon>Bacillati</taxon>
        <taxon>Actinomycetota</taxon>
        <taxon>Actinomycetes</taxon>
        <taxon>Micromonosporales</taxon>
        <taxon>Micromonosporaceae</taxon>
        <taxon>Micromonospora</taxon>
    </lineage>
</organism>
<evidence type="ECO:0000256" key="4">
    <source>
        <dbReference type="ARBA" id="ARBA00022679"/>
    </source>
</evidence>
<dbReference type="RefSeq" id="WP_377522056.1">
    <property type="nucleotide sequence ID" value="NZ_JBHSBT010000015.1"/>
</dbReference>
<evidence type="ECO:0000256" key="5">
    <source>
        <dbReference type="ARBA" id="ARBA00023194"/>
    </source>
</evidence>
<dbReference type="PROSITE" id="PS52004">
    <property type="entry name" value="KS3_2"/>
    <property type="match status" value="1"/>
</dbReference>
<dbReference type="SUPFAM" id="SSF52151">
    <property type="entry name" value="FabD/lysophospholipase-like"/>
    <property type="match status" value="1"/>
</dbReference>
<dbReference type="InterPro" id="IPR016039">
    <property type="entry name" value="Thiolase-like"/>
</dbReference>
<dbReference type="Pfam" id="PF08990">
    <property type="entry name" value="Docking"/>
    <property type="match status" value="1"/>
</dbReference>
<dbReference type="PROSITE" id="PS00606">
    <property type="entry name" value="KS3_1"/>
    <property type="match status" value="1"/>
</dbReference>
<dbReference type="CDD" id="cd00833">
    <property type="entry name" value="PKS"/>
    <property type="match status" value="1"/>
</dbReference>
<sequence length="794" mass="82803">MSENRDLRGGGDEKLLGYLKKVTGDLRQAHRRLRDLEAASSEPIAIIGMSCRLPGGVDTPEELWRLLDAEGDAMSGFPVDRGWDLERLYSADPTKAGTTYASRGGFVHGASEFDPAFFGMSPREALAMDPQQRLLLQSAWAAFENAGVDPSSLRNSSTGVFVGAASTGYGSHLTALPEGVEGYLLTGNSMAVASGRIAYTLGLKGPAVTVDTACSSSLVAMHLAVQSLRSGECSLALVGGVTVMSTPGMFLEFSRQQGLAADGRCKAFSDDADGTGWSEGVGLVVLGRLSDARRAGHRILAVVRGTAVNSDGASNGLTVPNGPSQQQVIRTALANAGLSAAEVDAVEAHGTGTTLGDPIEAQALLATYGQDRAADRPLWLGSVKSNLGHTQAAAGVAGVLKMVLALRHGTLPRTLHVGTPSTHVDWSAGQVRLLTEAQPWPRGDRPRRAGVSSFGISGTNAHVVLEEAPADEESAVPVRPPVVPLPLSTRQEQTLPGLAARLRSALAARPDLDPHDIGRTLATGRAAFEHRAVVVAGDPASTLDGLDHVATGTDSAAVVRGTATRTGRSRDRLAFVFSGQGSHRVGMGRDLAAAFPVFDAALAEVCAQLDPLLDRPLRDVINGSADDLAQTGWAQPALFAVEVALFRLLESWGVTPDYLIGHSVGELAAAHVAGVLDLPEACRLVAARASLMQALPSGGAMWAVRASVDEVTPLLVDGASIAAVNAPGQVVVSGTREAVEQVAAGLADRRGRWLTVSHAFHSALMEPMLADFTRVAETVALRRPQIPIISTLTG</sequence>
<keyword evidence="3" id="KW-0597">Phosphoprotein</keyword>
<keyword evidence="10" id="KW-1185">Reference proteome</keyword>
<dbReference type="Pfam" id="PF00109">
    <property type="entry name" value="ketoacyl-synt"/>
    <property type="match status" value="1"/>
</dbReference>
<dbReference type="InterPro" id="IPR015083">
    <property type="entry name" value="NorB/c/GfsB-D-like_docking"/>
</dbReference>
<evidence type="ECO:0000256" key="3">
    <source>
        <dbReference type="ARBA" id="ARBA00022553"/>
    </source>
</evidence>
<dbReference type="EMBL" id="JBHSBT010000015">
    <property type="protein sequence ID" value="MFC4147321.1"/>
    <property type="molecule type" value="Genomic_DNA"/>
</dbReference>
<dbReference type="InterPro" id="IPR050091">
    <property type="entry name" value="PKS_NRPS_Biosynth_Enz"/>
</dbReference>
<comment type="caution">
    <text evidence="9">The sequence shown here is derived from an EMBL/GenBank/DDBJ whole genome shotgun (WGS) entry which is preliminary data.</text>
</comment>
<dbReference type="InterPro" id="IPR020841">
    <property type="entry name" value="PKS_Beta-ketoAc_synthase_dom"/>
</dbReference>
<dbReference type="InterPro" id="IPR016036">
    <property type="entry name" value="Malonyl_transacylase_ACP-bd"/>
</dbReference>
<reference evidence="10" key="1">
    <citation type="journal article" date="2019" name="Int. J. Syst. Evol. Microbiol.">
        <title>The Global Catalogue of Microorganisms (GCM) 10K type strain sequencing project: providing services to taxonomists for standard genome sequencing and annotation.</title>
        <authorList>
            <consortium name="The Broad Institute Genomics Platform"/>
            <consortium name="The Broad Institute Genome Sequencing Center for Infectious Disease"/>
            <person name="Wu L."/>
            <person name="Ma J."/>
        </authorList>
    </citation>
    <scope>NUCLEOTIDE SEQUENCE [LARGE SCALE GENOMIC DNA]</scope>
    <source>
        <strain evidence="10">2803GPT1-18</strain>
    </source>
</reference>
<keyword evidence="4" id="KW-0808">Transferase</keyword>
<evidence type="ECO:0000256" key="7">
    <source>
        <dbReference type="ARBA" id="ARBA00023315"/>
    </source>
</evidence>
<keyword evidence="2" id="KW-0596">Phosphopantetheine</keyword>
<dbReference type="Pfam" id="PF02801">
    <property type="entry name" value="Ketoacyl-synt_C"/>
    <property type="match status" value="1"/>
</dbReference>
<keyword evidence="5" id="KW-0045">Antibiotic biosynthesis</keyword>
<dbReference type="InterPro" id="IPR014031">
    <property type="entry name" value="Ketoacyl_synth_C"/>
</dbReference>
<evidence type="ECO:0000256" key="1">
    <source>
        <dbReference type="ARBA" id="ARBA00001957"/>
    </source>
</evidence>
<dbReference type="InterPro" id="IPR001227">
    <property type="entry name" value="Ac_transferase_dom_sf"/>
</dbReference>
<dbReference type="SMART" id="SM00827">
    <property type="entry name" value="PKS_AT"/>
    <property type="match status" value="1"/>
</dbReference>
<dbReference type="Gene3D" id="3.40.366.10">
    <property type="entry name" value="Malonyl-Coenzyme A Acyl Carrier Protein, domain 2"/>
    <property type="match status" value="1"/>
</dbReference>